<dbReference type="InterPro" id="IPR045840">
    <property type="entry name" value="Ariadne"/>
</dbReference>
<dbReference type="Pfam" id="PF22191">
    <property type="entry name" value="IBR_1"/>
    <property type="match status" value="1"/>
</dbReference>
<dbReference type="InterPro" id="IPR031127">
    <property type="entry name" value="E3_UB_ligase_RBR"/>
</dbReference>
<evidence type="ECO:0000256" key="7">
    <source>
        <dbReference type="ARBA" id="ARBA00022786"/>
    </source>
</evidence>
<dbReference type="AlphaFoldDB" id="A0A7S1PF57"/>
<dbReference type="EC" id="2.3.2.31" evidence="2"/>
<evidence type="ECO:0000313" key="11">
    <source>
        <dbReference type="EMBL" id="CAD9074449.1"/>
    </source>
</evidence>
<dbReference type="GO" id="GO:0061630">
    <property type="term" value="F:ubiquitin protein ligase activity"/>
    <property type="evidence" value="ECO:0007669"/>
    <property type="project" value="UniProtKB-EC"/>
</dbReference>
<gene>
    <name evidence="11" type="ORF">VBRA1451_LOCUS29537</name>
</gene>
<dbReference type="Pfam" id="PF01485">
    <property type="entry name" value="IBR"/>
    <property type="match status" value="1"/>
</dbReference>
<evidence type="ECO:0000256" key="2">
    <source>
        <dbReference type="ARBA" id="ARBA00012251"/>
    </source>
</evidence>
<comment type="catalytic activity">
    <reaction evidence="1">
        <text>[E2 ubiquitin-conjugating enzyme]-S-ubiquitinyl-L-cysteine + [acceptor protein]-L-lysine = [E2 ubiquitin-conjugating enzyme]-L-cysteine + [acceptor protein]-N(6)-ubiquitinyl-L-lysine.</text>
        <dbReference type="EC" id="2.3.2.31"/>
    </reaction>
</comment>
<dbReference type="Pfam" id="PF19422">
    <property type="entry name" value="Ariadne"/>
    <property type="match status" value="1"/>
</dbReference>
<name>A0A7S1PF57_9ALVE</name>
<dbReference type="CDD" id="cd22583">
    <property type="entry name" value="Rcat_RBR_ARI7-like"/>
    <property type="match status" value="1"/>
</dbReference>
<protein>
    <recommendedName>
        <fullName evidence="2">RBR-type E3 ubiquitin transferase</fullName>
        <ecNumber evidence="2">2.3.2.31</ecNumber>
    </recommendedName>
</protein>
<dbReference type="PROSITE" id="PS00518">
    <property type="entry name" value="ZF_RING_1"/>
    <property type="match status" value="1"/>
</dbReference>
<feature type="compositionally biased region" description="Basic and acidic residues" evidence="9">
    <location>
        <begin position="7"/>
        <end position="21"/>
    </location>
</feature>
<feature type="compositionally biased region" description="Acidic residues" evidence="9">
    <location>
        <begin position="22"/>
        <end position="56"/>
    </location>
</feature>
<dbReference type="Gene3D" id="1.20.120.1750">
    <property type="match status" value="1"/>
</dbReference>
<dbReference type="InterPro" id="IPR044066">
    <property type="entry name" value="TRIAD_supradom"/>
</dbReference>
<keyword evidence="3" id="KW-0808">Transferase</keyword>
<feature type="domain" description="RING-type" evidence="10">
    <location>
        <begin position="247"/>
        <end position="453"/>
    </location>
</feature>
<dbReference type="GO" id="GO:0016567">
    <property type="term" value="P:protein ubiquitination"/>
    <property type="evidence" value="ECO:0007669"/>
    <property type="project" value="InterPro"/>
</dbReference>
<dbReference type="EMBL" id="HBGB01050385">
    <property type="protein sequence ID" value="CAD9074449.1"/>
    <property type="molecule type" value="Transcribed_RNA"/>
</dbReference>
<dbReference type="SMART" id="SM00647">
    <property type="entry name" value="IBR"/>
    <property type="match status" value="2"/>
</dbReference>
<dbReference type="PANTHER" id="PTHR11685">
    <property type="entry name" value="RBR FAMILY RING FINGER AND IBR DOMAIN-CONTAINING"/>
    <property type="match status" value="1"/>
</dbReference>
<dbReference type="Gene3D" id="3.30.40.10">
    <property type="entry name" value="Zinc/RING finger domain, C3HC4 (zinc finger)"/>
    <property type="match status" value="1"/>
</dbReference>
<evidence type="ECO:0000256" key="8">
    <source>
        <dbReference type="ARBA" id="ARBA00022833"/>
    </source>
</evidence>
<evidence type="ECO:0000256" key="5">
    <source>
        <dbReference type="ARBA" id="ARBA00022737"/>
    </source>
</evidence>
<evidence type="ECO:0000256" key="6">
    <source>
        <dbReference type="ARBA" id="ARBA00022771"/>
    </source>
</evidence>
<keyword evidence="5" id="KW-0677">Repeat</keyword>
<dbReference type="InterPro" id="IPR013083">
    <property type="entry name" value="Znf_RING/FYVE/PHD"/>
</dbReference>
<feature type="region of interest" description="Disordered" evidence="9">
    <location>
        <begin position="1"/>
        <end position="57"/>
    </location>
</feature>
<sequence>MEMETPAELRKTDLEQHKEEQGDSVDGDDADIAEDNEFEYAEDEEFQYEDNDDDYDERAFDEPQADEAVYKGPVAYVVLTPAELQSRQKEMVSDTAELLGIDKDLAWFLLREYRCCPEDLSQDWFADERKVREKFHLPIPEGLAESQQDRDGDSNTPPPFSILPNLRATKARQSRAKVTPPETPKAKGKAGTAAAAAAAAVRNGGADGGAGGEAAASAAGGGVGVGVSSKGVREGGVLTFDVEMKEGEYYCPLLADHVPASQTTELKCGHRYSNLFWSQYLKTALQDGSSCLGKRCPAPGCRELVPSHMWAKFLSDDEMAKFQSFNLNGFVESNSNMRWCPAAACGNAVEDRNSTGDVKCTCGNWFCVFCGEEAHRPIPCETIKKWNEKNQSEAENMTWILVNTKNCPKCKNPIEKNHGCMHMTCRCRHEFCWLCLGDWKDHRGDYYRCNVYEGRKAEEDPKEEERKRARESLERYAHYFERYRAHKHGQEVATTKQLPQIKQRCETLVTMGLATYAEVTFLHEATLQIINCRRMLKFSYAYAYFANFDKNQKALFEFHQGQLEHTLDKLQEKTEAEDLTESFKQHADTDESPKMKFAKFKQDLTNLTNVVNQFFERMKDTFEHDFGCS</sequence>
<evidence type="ECO:0000256" key="4">
    <source>
        <dbReference type="ARBA" id="ARBA00022723"/>
    </source>
</evidence>
<evidence type="ECO:0000256" key="1">
    <source>
        <dbReference type="ARBA" id="ARBA00001798"/>
    </source>
</evidence>
<keyword evidence="4" id="KW-0479">Metal-binding</keyword>
<dbReference type="GO" id="GO:0008270">
    <property type="term" value="F:zinc ion binding"/>
    <property type="evidence" value="ECO:0007669"/>
    <property type="project" value="UniProtKB-KW"/>
</dbReference>
<dbReference type="InterPro" id="IPR017907">
    <property type="entry name" value="Znf_RING_CS"/>
</dbReference>
<dbReference type="SUPFAM" id="SSF57850">
    <property type="entry name" value="RING/U-box"/>
    <property type="match status" value="3"/>
</dbReference>
<evidence type="ECO:0000256" key="3">
    <source>
        <dbReference type="ARBA" id="ARBA00022679"/>
    </source>
</evidence>
<reference evidence="11" key="1">
    <citation type="submission" date="2021-01" db="EMBL/GenBank/DDBJ databases">
        <authorList>
            <person name="Corre E."/>
            <person name="Pelletier E."/>
            <person name="Niang G."/>
            <person name="Scheremetjew M."/>
            <person name="Finn R."/>
            <person name="Kale V."/>
            <person name="Holt S."/>
            <person name="Cochrane G."/>
            <person name="Meng A."/>
            <person name="Brown T."/>
            <person name="Cohen L."/>
        </authorList>
    </citation>
    <scope>NUCLEOTIDE SEQUENCE</scope>
    <source>
        <strain evidence="11">CCMP3346</strain>
    </source>
</reference>
<dbReference type="PROSITE" id="PS51873">
    <property type="entry name" value="TRIAD"/>
    <property type="match status" value="1"/>
</dbReference>
<dbReference type="InterPro" id="IPR002867">
    <property type="entry name" value="IBR_dom"/>
</dbReference>
<accession>A0A7S1PF57</accession>
<keyword evidence="7" id="KW-0833">Ubl conjugation pathway</keyword>
<keyword evidence="8" id="KW-0862">Zinc</keyword>
<organism evidence="11">
    <name type="scientific">Vitrella brassicaformis</name>
    <dbReference type="NCBI Taxonomy" id="1169539"/>
    <lineage>
        <taxon>Eukaryota</taxon>
        <taxon>Sar</taxon>
        <taxon>Alveolata</taxon>
        <taxon>Colpodellida</taxon>
        <taxon>Vitrellaceae</taxon>
        <taxon>Vitrella</taxon>
    </lineage>
</organism>
<evidence type="ECO:0000256" key="9">
    <source>
        <dbReference type="SAM" id="MobiDB-lite"/>
    </source>
</evidence>
<evidence type="ECO:0000259" key="10">
    <source>
        <dbReference type="PROSITE" id="PS51873"/>
    </source>
</evidence>
<proteinExistence type="predicted"/>
<keyword evidence="6" id="KW-0863">Zinc-finger</keyword>
<feature type="region of interest" description="Disordered" evidence="9">
    <location>
        <begin position="140"/>
        <end position="191"/>
    </location>
</feature>